<feature type="chain" id="PRO_5040045504" evidence="1">
    <location>
        <begin position="28"/>
        <end position="58"/>
    </location>
</feature>
<organism evidence="2 4">
    <name type="scientific">Dreissena polymorpha</name>
    <name type="common">Zebra mussel</name>
    <name type="synonym">Mytilus polymorpha</name>
    <dbReference type="NCBI Taxonomy" id="45954"/>
    <lineage>
        <taxon>Eukaryota</taxon>
        <taxon>Metazoa</taxon>
        <taxon>Spiralia</taxon>
        <taxon>Lophotrochozoa</taxon>
        <taxon>Mollusca</taxon>
        <taxon>Bivalvia</taxon>
        <taxon>Autobranchia</taxon>
        <taxon>Heteroconchia</taxon>
        <taxon>Euheterodonta</taxon>
        <taxon>Imparidentia</taxon>
        <taxon>Neoheterodontei</taxon>
        <taxon>Myida</taxon>
        <taxon>Dreissenoidea</taxon>
        <taxon>Dreissenidae</taxon>
        <taxon>Dreissena</taxon>
    </lineage>
</organism>
<dbReference type="EMBL" id="JAIWYP010000003">
    <property type="protein sequence ID" value="KAH3857981.1"/>
    <property type="molecule type" value="Genomic_DNA"/>
</dbReference>
<feature type="signal peptide" evidence="1">
    <location>
        <begin position="1"/>
        <end position="27"/>
    </location>
</feature>
<keyword evidence="4" id="KW-1185">Reference proteome</keyword>
<protein>
    <submittedName>
        <fullName evidence="2">Uncharacterized protein</fullName>
    </submittedName>
</protein>
<evidence type="ECO:0000256" key="1">
    <source>
        <dbReference type="SAM" id="SignalP"/>
    </source>
</evidence>
<reference evidence="2" key="1">
    <citation type="journal article" date="2019" name="bioRxiv">
        <title>The Genome of the Zebra Mussel, Dreissena polymorpha: A Resource for Invasive Species Research.</title>
        <authorList>
            <person name="McCartney M.A."/>
            <person name="Auch B."/>
            <person name="Kono T."/>
            <person name="Mallez S."/>
            <person name="Zhang Y."/>
            <person name="Obille A."/>
            <person name="Becker A."/>
            <person name="Abrahante J.E."/>
            <person name="Garbe J."/>
            <person name="Badalamenti J.P."/>
            <person name="Herman A."/>
            <person name="Mangelson H."/>
            <person name="Liachko I."/>
            <person name="Sullivan S."/>
            <person name="Sone E.D."/>
            <person name="Koren S."/>
            <person name="Silverstein K.A.T."/>
            <person name="Beckman K.B."/>
            <person name="Gohl D.M."/>
        </authorList>
    </citation>
    <scope>NUCLEOTIDE SEQUENCE</scope>
    <source>
        <strain evidence="2">Duluth1</strain>
        <tissue evidence="2">Whole animal</tissue>
    </source>
</reference>
<gene>
    <name evidence="2" type="ORF">DPMN_100600</name>
    <name evidence="3" type="ORF">DPMN_100706</name>
</gene>
<proteinExistence type="predicted"/>
<dbReference type="Proteomes" id="UP000828390">
    <property type="component" value="Unassembled WGS sequence"/>
</dbReference>
<evidence type="ECO:0000313" key="3">
    <source>
        <dbReference type="EMBL" id="KAH3858087.1"/>
    </source>
</evidence>
<evidence type="ECO:0000313" key="2">
    <source>
        <dbReference type="EMBL" id="KAH3857981.1"/>
    </source>
</evidence>
<accession>A0A9D4LJJ4</accession>
<keyword evidence="1" id="KW-0732">Signal</keyword>
<name>A0A9D4LJJ4_DREPO</name>
<comment type="caution">
    <text evidence="2">The sequence shown here is derived from an EMBL/GenBank/DDBJ whole genome shotgun (WGS) entry which is preliminary data.</text>
</comment>
<dbReference type="EMBL" id="JAIWYP010000003">
    <property type="protein sequence ID" value="KAH3858087.1"/>
    <property type="molecule type" value="Genomic_DNA"/>
</dbReference>
<evidence type="ECO:0000313" key="4">
    <source>
        <dbReference type="Proteomes" id="UP000828390"/>
    </source>
</evidence>
<sequence length="58" mass="6343">MDSQMSMTSLVLMMALLAYLLVAMVAGFSVKKTGDCYWVCVDKCDPYGMCSPSCETLC</sequence>
<reference evidence="2" key="2">
    <citation type="submission" date="2020-11" db="EMBL/GenBank/DDBJ databases">
        <authorList>
            <person name="McCartney M.A."/>
            <person name="Auch B."/>
            <person name="Kono T."/>
            <person name="Mallez S."/>
            <person name="Becker A."/>
            <person name="Gohl D.M."/>
            <person name="Silverstein K.A.T."/>
            <person name="Koren S."/>
            <person name="Bechman K.B."/>
            <person name="Herman A."/>
            <person name="Abrahante J.E."/>
            <person name="Garbe J."/>
        </authorList>
    </citation>
    <scope>NUCLEOTIDE SEQUENCE</scope>
    <source>
        <strain evidence="2">Duluth1</strain>
        <tissue evidence="2">Whole animal</tissue>
    </source>
</reference>
<dbReference type="AlphaFoldDB" id="A0A9D4LJJ4"/>